<feature type="compositionally biased region" description="Pro residues" evidence="2">
    <location>
        <begin position="325"/>
        <end position="334"/>
    </location>
</feature>
<dbReference type="AlphaFoldDB" id="A0A494TID7"/>
<organism evidence="4 5">
    <name type="scientific">Sphingomonas paeninsulae</name>
    <dbReference type="NCBI Taxonomy" id="2319844"/>
    <lineage>
        <taxon>Bacteria</taxon>
        <taxon>Pseudomonadati</taxon>
        <taxon>Pseudomonadota</taxon>
        <taxon>Alphaproteobacteria</taxon>
        <taxon>Sphingomonadales</taxon>
        <taxon>Sphingomonadaceae</taxon>
        <taxon>Sphingomonas</taxon>
    </lineage>
</organism>
<dbReference type="InterPro" id="IPR036812">
    <property type="entry name" value="NAD(P)_OxRdtase_dom_sf"/>
</dbReference>
<dbReference type="EMBL" id="CP032828">
    <property type="protein sequence ID" value="AYJ85198.1"/>
    <property type="molecule type" value="Genomic_DNA"/>
</dbReference>
<dbReference type="Pfam" id="PF00248">
    <property type="entry name" value="Aldo_ket_red"/>
    <property type="match status" value="1"/>
</dbReference>
<keyword evidence="4" id="KW-0614">Plasmid</keyword>
<dbReference type="FunFam" id="3.20.20.100:FF:000004">
    <property type="entry name" value="Oxidoreductase, aldo/keto reductase"/>
    <property type="match status" value="1"/>
</dbReference>
<dbReference type="InterPro" id="IPR023210">
    <property type="entry name" value="NADP_OxRdtase_dom"/>
</dbReference>
<dbReference type="CDD" id="cd19079">
    <property type="entry name" value="AKR_EcYajO-like"/>
    <property type="match status" value="1"/>
</dbReference>
<accession>A0A494TID7</accession>
<evidence type="ECO:0000256" key="2">
    <source>
        <dbReference type="SAM" id="MobiDB-lite"/>
    </source>
</evidence>
<dbReference type="Proteomes" id="UP000276254">
    <property type="component" value="Plasmid unnamed1"/>
</dbReference>
<dbReference type="Gene3D" id="3.20.20.100">
    <property type="entry name" value="NADP-dependent oxidoreductase domain"/>
    <property type="match status" value="1"/>
</dbReference>
<protein>
    <submittedName>
        <fullName evidence="4">Aldo/keto reductase</fullName>
    </submittedName>
</protein>
<evidence type="ECO:0000256" key="1">
    <source>
        <dbReference type="ARBA" id="ARBA00023002"/>
    </source>
</evidence>
<dbReference type="OrthoDB" id="7181835at2"/>
<keyword evidence="1" id="KW-0560">Oxidoreductase</keyword>
<evidence type="ECO:0000313" key="4">
    <source>
        <dbReference type="EMBL" id="AYJ85198.1"/>
    </source>
</evidence>
<geneLocation type="plasmid" evidence="4">
    <name>unnamed1</name>
</geneLocation>
<evidence type="ECO:0000313" key="5">
    <source>
        <dbReference type="Proteomes" id="UP000276254"/>
    </source>
</evidence>
<dbReference type="KEGG" id="spha:D3Y57_04005"/>
<reference evidence="4 5" key="1">
    <citation type="submission" date="2018-09" db="EMBL/GenBank/DDBJ databases">
        <title>Sphingomonas peninsula sp. nov., isolated from fildes peninsula, Antarctic soil.</title>
        <authorList>
            <person name="Yingchao G."/>
        </authorList>
    </citation>
    <scope>NUCLEOTIDE SEQUENCE [LARGE SCALE GENOMIC DNA]</scope>
    <source>
        <strain evidence="4 5">YZ-8</strain>
        <plasmid evidence="4 5">unnamed1</plasmid>
    </source>
</reference>
<dbReference type="PANTHER" id="PTHR43364:SF4">
    <property type="entry name" value="NAD(P)-LINKED OXIDOREDUCTASE SUPERFAMILY PROTEIN"/>
    <property type="match status" value="1"/>
</dbReference>
<feature type="region of interest" description="Disordered" evidence="2">
    <location>
        <begin position="312"/>
        <end position="334"/>
    </location>
</feature>
<proteinExistence type="predicted"/>
<dbReference type="GO" id="GO:0016491">
    <property type="term" value="F:oxidoreductase activity"/>
    <property type="evidence" value="ECO:0007669"/>
    <property type="project" value="UniProtKB-KW"/>
</dbReference>
<dbReference type="PANTHER" id="PTHR43364">
    <property type="entry name" value="NADH-SPECIFIC METHYLGLYOXAL REDUCTASE-RELATED"/>
    <property type="match status" value="1"/>
</dbReference>
<name>A0A494TID7_SPHPE</name>
<gene>
    <name evidence="4" type="ORF">D3Y57_04005</name>
</gene>
<sequence>MEFTRLGSTGTQVSRLCLGTMSFGSQQDWMIGEEDSFAIVRRAVEAGINFFDTADAYSRGESEEILGRALKKYAGSRENYVVATKVYIPMSAGANTGGLSRKHIMHSIDASLKRLGTDYVDLYQIHRFDYHTPMEETLAALDDVVKAGKALYVGASSMLGYQFAKYLALADRLGGTRFSTMQNQYSLLYREEEREMNPLCVEEGVGLMPWSPLAGGALVGNRAAGTARSKSALNAKRFQRPEDQAVIDIVRQIADARGESPAQVAMAWLLSRPGVTAPIIGATRIDQLDAPLSAVTTRLSAEEIAALERPYAPQRVDRTLARPQDPSPAAPRAA</sequence>
<evidence type="ECO:0000259" key="3">
    <source>
        <dbReference type="Pfam" id="PF00248"/>
    </source>
</evidence>
<keyword evidence="5" id="KW-1185">Reference proteome</keyword>
<feature type="domain" description="NADP-dependent oxidoreductase" evidence="3">
    <location>
        <begin position="15"/>
        <end position="308"/>
    </location>
</feature>
<dbReference type="RefSeq" id="WP_121151551.1">
    <property type="nucleotide sequence ID" value="NZ_CP032828.1"/>
</dbReference>
<dbReference type="GO" id="GO:0005829">
    <property type="term" value="C:cytosol"/>
    <property type="evidence" value="ECO:0007669"/>
    <property type="project" value="UniProtKB-ARBA"/>
</dbReference>
<dbReference type="SUPFAM" id="SSF51430">
    <property type="entry name" value="NAD(P)-linked oxidoreductase"/>
    <property type="match status" value="1"/>
</dbReference>
<dbReference type="InterPro" id="IPR050523">
    <property type="entry name" value="AKR_Detox_Biosynth"/>
</dbReference>